<dbReference type="RefSeq" id="WP_345367789.1">
    <property type="nucleotide sequence ID" value="NZ_BAABII010000019.1"/>
</dbReference>
<protein>
    <submittedName>
        <fullName evidence="2">DUF397 domain-containing protein</fullName>
    </submittedName>
</protein>
<evidence type="ECO:0000313" key="3">
    <source>
        <dbReference type="Proteomes" id="UP001564626"/>
    </source>
</evidence>
<dbReference type="InterPro" id="IPR007278">
    <property type="entry name" value="DUF397"/>
</dbReference>
<name>A0ABV4CCM1_9PSEU</name>
<dbReference type="Proteomes" id="UP001564626">
    <property type="component" value="Unassembled WGS sequence"/>
</dbReference>
<evidence type="ECO:0000313" key="2">
    <source>
        <dbReference type="EMBL" id="MEY8038839.1"/>
    </source>
</evidence>
<gene>
    <name evidence="2" type="ORF">AB8O55_05480</name>
</gene>
<keyword evidence="3" id="KW-1185">Reference proteome</keyword>
<feature type="domain" description="DUF397" evidence="1">
    <location>
        <begin position="6"/>
        <end position="60"/>
    </location>
</feature>
<accession>A0ABV4CCM1</accession>
<reference evidence="2 3" key="1">
    <citation type="submission" date="2024-08" db="EMBL/GenBank/DDBJ databases">
        <title>Genome mining of Saccharopolyspora cebuensis PGLac3 from Nigerian medicinal plant.</title>
        <authorList>
            <person name="Ezeobiora C.E."/>
            <person name="Igbokwe N.H."/>
            <person name="Amin D.H."/>
            <person name="Mendie U.E."/>
        </authorList>
    </citation>
    <scope>NUCLEOTIDE SEQUENCE [LARGE SCALE GENOMIC DNA]</scope>
    <source>
        <strain evidence="2 3">PGLac3</strain>
    </source>
</reference>
<comment type="caution">
    <text evidence="2">The sequence shown here is derived from an EMBL/GenBank/DDBJ whole genome shotgun (WGS) entry which is preliminary data.</text>
</comment>
<evidence type="ECO:0000259" key="1">
    <source>
        <dbReference type="Pfam" id="PF04149"/>
    </source>
</evidence>
<proteinExistence type="predicted"/>
<dbReference type="Pfam" id="PF04149">
    <property type="entry name" value="DUF397"/>
    <property type="match status" value="1"/>
</dbReference>
<sequence>MDASGAQWRKSSRSGGAQQCVEVATNLVGAALIRDSKLGDASPVLSTSRGAYARFIGAMKAGRFDG</sequence>
<organism evidence="2 3">
    <name type="scientific">Saccharopolyspora cebuensis</name>
    <dbReference type="NCBI Taxonomy" id="418759"/>
    <lineage>
        <taxon>Bacteria</taxon>
        <taxon>Bacillati</taxon>
        <taxon>Actinomycetota</taxon>
        <taxon>Actinomycetes</taxon>
        <taxon>Pseudonocardiales</taxon>
        <taxon>Pseudonocardiaceae</taxon>
        <taxon>Saccharopolyspora</taxon>
    </lineage>
</organism>
<dbReference type="EMBL" id="JBGEHV010000006">
    <property type="protein sequence ID" value="MEY8038839.1"/>
    <property type="molecule type" value="Genomic_DNA"/>
</dbReference>